<sequence length="76" mass="8693">MASRIDPLLVQLEKDRSELARAQFEQQAIEAQPTHLGFSDATQRIKLVYEEDALAERIHKDRERLADADLLPPPVK</sequence>
<dbReference type="RefSeq" id="WP_184224390.1">
    <property type="nucleotide sequence ID" value="NZ_JACHIP010000047.1"/>
</dbReference>
<protein>
    <submittedName>
        <fullName evidence="1">Uncharacterized protein</fullName>
    </submittedName>
</protein>
<evidence type="ECO:0000313" key="1">
    <source>
        <dbReference type="EMBL" id="MBB5061486.1"/>
    </source>
</evidence>
<dbReference type="Proteomes" id="UP000540989">
    <property type="component" value="Unassembled WGS sequence"/>
</dbReference>
<reference evidence="1 2" key="1">
    <citation type="submission" date="2020-08" db="EMBL/GenBank/DDBJ databases">
        <title>Genomic Encyclopedia of Type Strains, Phase IV (KMG-V): Genome sequencing to study the core and pangenomes of soil and plant-associated prokaryotes.</title>
        <authorList>
            <person name="Whitman W."/>
        </authorList>
    </citation>
    <scope>NUCLEOTIDE SEQUENCE [LARGE SCALE GENOMIC DNA]</scope>
    <source>
        <strain evidence="1 2">M8UP14</strain>
    </source>
</reference>
<evidence type="ECO:0000313" key="2">
    <source>
        <dbReference type="Proteomes" id="UP000540989"/>
    </source>
</evidence>
<dbReference type="EMBL" id="JACHIP010000047">
    <property type="protein sequence ID" value="MBB5061486.1"/>
    <property type="molecule type" value="Genomic_DNA"/>
</dbReference>
<keyword evidence="2" id="KW-1185">Reference proteome</keyword>
<name>A0A7W8E7A5_9BACT</name>
<accession>A0A7W8E7A5</accession>
<dbReference type="AlphaFoldDB" id="A0A7W8E7A5"/>
<proteinExistence type="predicted"/>
<comment type="caution">
    <text evidence="1">The sequence shown here is derived from an EMBL/GenBank/DDBJ whole genome shotgun (WGS) entry which is preliminary data.</text>
</comment>
<gene>
    <name evidence="1" type="ORF">HDF16_006222</name>
</gene>
<organism evidence="1 2">
    <name type="scientific">Granulicella aggregans</name>
    <dbReference type="NCBI Taxonomy" id="474949"/>
    <lineage>
        <taxon>Bacteria</taxon>
        <taxon>Pseudomonadati</taxon>
        <taxon>Acidobacteriota</taxon>
        <taxon>Terriglobia</taxon>
        <taxon>Terriglobales</taxon>
        <taxon>Acidobacteriaceae</taxon>
        <taxon>Granulicella</taxon>
    </lineage>
</organism>